<dbReference type="OrthoDB" id="10251508at2759"/>
<proteinExistence type="predicted"/>
<protein>
    <submittedName>
        <fullName evidence="2">Uncharacterized protein</fullName>
    </submittedName>
</protein>
<dbReference type="EMBL" id="JAACJM010000092">
    <property type="protein sequence ID" value="KAF5347541.1"/>
    <property type="molecule type" value="Genomic_DNA"/>
</dbReference>
<feature type="compositionally biased region" description="Polar residues" evidence="1">
    <location>
        <begin position="53"/>
        <end position="63"/>
    </location>
</feature>
<dbReference type="Proteomes" id="UP000559256">
    <property type="component" value="Unassembled WGS sequence"/>
</dbReference>
<comment type="caution">
    <text evidence="2">The sequence shown here is derived from an EMBL/GenBank/DDBJ whole genome shotgun (WGS) entry which is preliminary data.</text>
</comment>
<accession>A0A8H5CT31</accession>
<evidence type="ECO:0000313" key="2">
    <source>
        <dbReference type="EMBL" id="KAF5347541.1"/>
    </source>
</evidence>
<keyword evidence="3" id="KW-1185">Reference proteome</keyword>
<organism evidence="2 3">
    <name type="scientific">Tetrapyrgos nigripes</name>
    <dbReference type="NCBI Taxonomy" id="182062"/>
    <lineage>
        <taxon>Eukaryota</taxon>
        <taxon>Fungi</taxon>
        <taxon>Dikarya</taxon>
        <taxon>Basidiomycota</taxon>
        <taxon>Agaricomycotina</taxon>
        <taxon>Agaricomycetes</taxon>
        <taxon>Agaricomycetidae</taxon>
        <taxon>Agaricales</taxon>
        <taxon>Marasmiineae</taxon>
        <taxon>Marasmiaceae</taxon>
        <taxon>Tetrapyrgos</taxon>
    </lineage>
</organism>
<evidence type="ECO:0000256" key="1">
    <source>
        <dbReference type="SAM" id="MobiDB-lite"/>
    </source>
</evidence>
<reference evidence="2 3" key="1">
    <citation type="journal article" date="2020" name="ISME J.">
        <title>Uncovering the hidden diversity of litter-decomposition mechanisms in mushroom-forming fungi.</title>
        <authorList>
            <person name="Floudas D."/>
            <person name="Bentzer J."/>
            <person name="Ahren D."/>
            <person name="Johansson T."/>
            <person name="Persson P."/>
            <person name="Tunlid A."/>
        </authorList>
    </citation>
    <scope>NUCLEOTIDE SEQUENCE [LARGE SCALE GENOMIC DNA]</scope>
    <source>
        <strain evidence="2 3">CBS 291.85</strain>
    </source>
</reference>
<dbReference type="AlphaFoldDB" id="A0A8H5CT31"/>
<gene>
    <name evidence="2" type="ORF">D9758_014501</name>
</gene>
<feature type="region of interest" description="Disordered" evidence="1">
    <location>
        <begin position="41"/>
        <end position="66"/>
    </location>
</feature>
<evidence type="ECO:0000313" key="3">
    <source>
        <dbReference type="Proteomes" id="UP000559256"/>
    </source>
</evidence>
<name>A0A8H5CT31_9AGAR</name>
<sequence>MDTTSPNAMSFKEDSEFYLATFDAATSGEGVGDTAKAHQFHPITASDPPRGTISLNTQSSSPRVGTPVQFFYRRA</sequence>